<dbReference type="EMBL" id="BMYV01000001">
    <property type="protein sequence ID" value="GGX56568.1"/>
    <property type="molecule type" value="Genomic_DNA"/>
</dbReference>
<keyword evidence="10" id="KW-0413">Isomerase</keyword>
<dbReference type="PANTHER" id="PTHR30153">
    <property type="entry name" value="REPLICATIVE DNA HELICASE DNAB"/>
    <property type="match status" value="1"/>
</dbReference>
<dbReference type="PANTHER" id="PTHR30153:SF2">
    <property type="entry name" value="REPLICATIVE DNA HELICASE"/>
    <property type="match status" value="1"/>
</dbReference>
<evidence type="ECO:0000256" key="6">
    <source>
        <dbReference type="ARBA" id="ARBA00022801"/>
    </source>
</evidence>
<dbReference type="GO" id="GO:0016787">
    <property type="term" value="F:hydrolase activity"/>
    <property type="evidence" value="ECO:0007669"/>
    <property type="project" value="UniProtKB-KW"/>
</dbReference>
<comment type="similarity">
    <text evidence="1 14">Belongs to the helicase family. DnaB subfamily.</text>
</comment>
<keyword evidence="5 14" id="KW-0547">Nucleotide-binding</keyword>
<evidence type="ECO:0000256" key="13">
    <source>
        <dbReference type="NCBIfam" id="TIGR00665"/>
    </source>
</evidence>
<dbReference type="Pfam" id="PF00772">
    <property type="entry name" value="DnaB"/>
    <property type="match status" value="1"/>
</dbReference>
<accession>A0A918KA35</accession>
<keyword evidence="9 14" id="KW-0238">DNA-binding</keyword>
<dbReference type="InterPro" id="IPR027417">
    <property type="entry name" value="P-loop_NTPase"/>
</dbReference>
<dbReference type="InterPro" id="IPR007693">
    <property type="entry name" value="DNA_helicase_DnaB-like_N"/>
</dbReference>
<dbReference type="Proteomes" id="UP000600865">
    <property type="component" value="Unassembled WGS sequence"/>
</dbReference>
<dbReference type="GO" id="GO:1990077">
    <property type="term" value="C:primosome complex"/>
    <property type="evidence" value="ECO:0007669"/>
    <property type="project" value="UniProtKB-UniRule"/>
</dbReference>
<evidence type="ECO:0000256" key="7">
    <source>
        <dbReference type="ARBA" id="ARBA00022806"/>
    </source>
</evidence>
<evidence type="ECO:0000256" key="2">
    <source>
        <dbReference type="ARBA" id="ARBA00011643"/>
    </source>
</evidence>
<organism evidence="17 18">
    <name type="scientific">Litorimonas cladophorae</name>
    <dbReference type="NCBI Taxonomy" id="1220491"/>
    <lineage>
        <taxon>Bacteria</taxon>
        <taxon>Pseudomonadati</taxon>
        <taxon>Pseudomonadota</taxon>
        <taxon>Alphaproteobacteria</taxon>
        <taxon>Maricaulales</taxon>
        <taxon>Robiginitomaculaceae</taxon>
    </lineage>
</organism>
<comment type="caution">
    <text evidence="17">The sequence shown here is derived from an EMBL/GenBank/DDBJ whole genome shotgun (WGS) entry which is preliminary data.</text>
</comment>
<dbReference type="GO" id="GO:0043139">
    <property type="term" value="F:5'-3' DNA helicase activity"/>
    <property type="evidence" value="ECO:0007669"/>
    <property type="project" value="UniProtKB-EC"/>
</dbReference>
<dbReference type="RefSeq" id="WP_189580039.1">
    <property type="nucleotide sequence ID" value="NZ_BMYV01000001.1"/>
</dbReference>
<evidence type="ECO:0000256" key="15">
    <source>
        <dbReference type="SAM" id="MobiDB-lite"/>
    </source>
</evidence>
<evidence type="ECO:0000256" key="12">
    <source>
        <dbReference type="ARBA" id="ARBA00048954"/>
    </source>
</evidence>
<dbReference type="NCBIfam" id="TIGR00665">
    <property type="entry name" value="DnaB"/>
    <property type="match status" value="1"/>
</dbReference>
<evidence type="ECO:0000313" key="18">
    <source>
        <dbReference type="Proteomes" id="UP000600865"/>
    </source>
</evidence>
<dbReference type="SMART" id="SM00382">
    <property type="entry name" value="AAA"/>
    <property type="match status" value="1"/>
</dbReference>
<keyword evidence="3 14" id="KW-0639">Primosome</keyword>
<dbReference type="EC" id="5.6.2.3" evidence="13 14"/>
<comment type="catalytic activity">
    <reaction evidence="12 14">
        <text>ATP + H2O = ADP + phosphate + H(+)</text>
        <dbReference type="Rhea" id="RHEA:13065"/>
        <dbReference type="ChEBI" id="CHEBI:15377"/>
        <dbReference type="ChEBI" id="CHEBI:15378"/>
        <dbReference type="ChEBI" id="CHEBI:30616"/>
        <dbReference type="ChEBI" id="CHEBI:43474"/>
        <dbReference type="ChEBI" id="CHEBI:456216"/>
        <dbReference type="EC" id="5.6.2.3"/>
    </reaction>
</comment>
<feature type="domain" description="SF4 helicase" evidence="16">
    <location>
        <begin position="198"/>
        <end position="498"/>
    </location>
</feature>
<sequence>MEFIADNDSHPAYDQDGGSITELDSTPQSQEAEAALLGALLYDNEVYHKISQIIQAKHFYNPVHVRIFDAIARLIETGRLADAIVLKNRFSQDETLVDIGGVEYLALLLDNAPPSSTAPEYAKLIFDLAMRRELIRLSDMIKANATDPDSEANAQAQIIEAESQLYNLAELGGTQQGFVDFETALVASIEMMSAAFSRDGNLSGISTGLIDLDRQLGGLHKSDLIILAGRPSMGKTSLATNIAFHVAKHFKKEKDENGIEKTVDGGVVGFFSLEMSSEQLATRLLAEESRVSSHHIRRGDITRAQYEEIREAADKIIQIPLHIDDTGGLSIGALSARARRLKRQRGLDCIVVDYLQLLTGGAGMNSSANRVQEVSMITQGLKALAKELDVPVLALAQLSRQVEQRDDKRPQLSDLRESGSIEQDADVVMFVFREEYYLSRTEPSEDDVAAHEEWMGKMEKLHGKAEVIIGKQRHGPIGTVALSFQPSLTKFGNWVEEDYAGGGGGSAF</sequence>
<evidence type="ECO:0000256" key="14">
    <source>
        <dbReference type="RuleBase" id="RU362085"/>
    </source>
</evidence>
<dbReference type="Pfam" id="PF03796">
    <property type="entry name" value="DnaB_C"/>
    <property type="match status" value="1"/>
</dbReference>
<evidence type="ECO:0000256" key="4">
    <source>
        <dbReference type="ARBA" id="ARBA00022705"/>
    </source>
</evidence>
<dbReference type="AlphaFoldDB" id="A0A918KA35"/>
<dbReference type="Gene3D" id="3.40.50.300">
    <property type="entry name" value="P-loop containing nucleotide triphosphate hydrolases"/>
    <property type="match status" value="1"/>
</dbReference>
<dbReference type="Gene3D" id="1.10.860.10">
    <property type="entry name" value="DNAb Helicase, Chain A"/>
    <property type="match status" value="1"/>
</dbReference>
<evidence type="ECO:0000256" key="1">
    <source>
        <dbReference type="ARBA" id="ARBA00008428"/>
    </source>
</evidence>
<dbReference type="InterPro" id="IPR003593">
    <property type="entry name" value="AAA+_ATPase"/>
</dbReference>
<keyword evidence="6 14" id="KW-0378">Hydrolase</keyword>
<proteinExistence type="inferred from homology"/>
<dbReference type="CDD" id="cd00984">
    <property type="entry name" value="DnaB_C"/>
    <property type="match status" value="1"/>
</dbReference>
<dbReference type="GO" id="GO:0003677">
    <property type="term" value="F:DNA binding"/>
    <property type="evidence" value="ECO:0007669"/>
    <property type="project" value="UniProtKB-UniRule"/>
</dbReference>
<evidence type="ECO:0000259" key="16">
    <source>
        <dbReference type="PROSITE" id="PS51199"/>
    </source>
</evidence>
<dbReference type="SUPFAM" id="SSF52540">
    <property type="entry name" value="P-loop containing nucleoside triphosphate hydrolases"/>
    <property type="match status" value="1"/>
</dbReference>
<evidence type="ECO:0000256" key="9">
    <source>
        <dbReference type="ARBA" id="ARBA00023125"/>
    </source>
</evidence>
<evidence type="ECO:0000256" key="11">
    <source>
        <dbReference type="ARBA" id="ARBA00044932"/>
    </source>
</evidence>
<dbReference type="InterPro" id="IPR007692">
    <property type="entry name" value="DNA_helicase_DnaB"/>
</dbReference>
<evidence type="ECO:0000256" key="10">
    <source>
        <dbReference type="ARBA" id="ARBA00023235"/>
    </source>
</evidence>
<keyword evidence="18" id="KW-1185">Reference proteome</keyword>
<dbReference type="InterPro" id="IPR007694">
    <property type="entry name" value="DNA_helicase_DnaB-like_C"/>
</dbReference>
<reference evidence="17 18" key="1">
    <citation type="journal article" date="2014" name="Int. J. Syst. Evol. Microbiol.">
        <title>Complete genome sequence of Corynebacterium casei LMG S-19264T (=DSM 44701T), isolated from a smear-ripened cheese.</title>
        <authorList>
            <consortium name="US DOE Joint Genome Institute (JGI-PGF)"/>
            <person name="Walter F."/>
            <person name="Albersmeier A."/>
            <person name="Kalinowski J."/>
            <person name="Ruckert C."/>
        </authorList>
    </citation>
    <scope>NUCLEOTIDE SEQUENCE [LARGE SCALE GENOMIC DNA]</scope>
    <source>
        <strain evidence="17 18">KCTC 23968</strain>
    </source>
</reference>
<dbReference type="PROSITE" id="PS51199">
    <property type="entry name" value="SF4_HELICASE"/>
    <property type="match status" value="1"/>
</dbReference>
<keyword evidence="4 14" id="KW-0235">DNA replication</keyword>
<dbReference type="InterPro" id="IPR036185">
    <property type="entry name" value="DNA_heli_DnaB-like_N_sf"/>
</dbReference>
<gene>
    <name evidence="17" type="ORF">GCM10011309_01740</name>
</gene>
<dbReference type="InterPro" id="IPR016136">
    <property type="entry name" value="DNA_helicase_N/primase_C"/>
</dbReference>
<dbReference type="GO" id="GO:0005829">
    <property type="term" value="C:cytosol"/>
    <property type="evidence" value="ECO:0007669"/>
    <property type="project" value="TreeGrafter"/>
</dbReference>
<dbReference type="GO" id="GO:0006269">
    <property type="term" value="P:DNA replication, synthesis of primer"/>
    <property type="evidence" value="ECO:0007669"/>
    <property type="project" value="UniProtKB-UniRule"/>
</dbReference>
<evidence type="ECO:0000256" key="5">
    <source>
        <dbReference type="ARBA" id="ARBA00022741"/>
    </source>
</evidence>
<dbReference type="SUPFAM" id="SSF48024">
    <property type="entry name" value="N-terminal domain of DnaB helicase"/>
    <property type="match status" value="1"/>
</dbReference>
<evidence type="ECO:0000313" key="17">
    <source>
        <dbReference type="EMBL" id="GGX56568.1"/>
    </source>
</evidence>
<name>A0A918KA35_9PROT</name>
<protein>
    <recommendedName>
        <fullName evidence="13 14">Replicative DNA helicase</fullName>
        <ecNumber evidence="13 14">5.6.2.3</ecNumber>
    </recommendedName>
</protein>
<evidence type="ECO:0000256" key="3">
    <source>
        <dbReference type="ARBA" id="ARBA00022515"/>
    </source>
</evidence>
<comment type="subunit">
    <text evidence="2">Homohexamer.</text>
</comment>
<keyword evidence="7 14" id="KW-0347">Helicase</keyword>
<dbReference type="NCBIfam" id="NF006606">
    <property type="entry name" value="PRK09165.1"/>
    <property type="match status" value="1"/>
</dbReference>
<keyword evidence="8 14" id="KW-0067">ATP-binding</keyword>
<evidence type="ECO:0000256" key="8">
    <source>
        <dbReference type="ARBA" id="ARBA00022840"/>
    </source>
</evidence>
<dbReference type="GO" id="GO:0005524">
    <property type="term" value="F:ATP binding"/>
    <property type="evidence" value="ECO:0007669"/>
    <property type="project" value="UniProtKB-UniRule"/>
</dbReference>
<feature type="region of interest" description="Disordered" evidence="15">
    <location>
        <begin position="1"/>
        <end position="24"/>
    </location>
</feature>
<comment type="function">
    <text evidence="11 14">The main replicative DNA helicase, it participates in initiation and elongation during chromosome replication. Travels ahead of the DNA replisome, separating dsDNA into templates for DNA synthesis. A processive ATP-dependent 5'-3' DNA helicase it has DNA-dependent ATPase activity.</text>
</comment>